<organism evidence="1 2">
    <name type="scientific">Natranaerobius thermophilus (strain ATCC BAA-1301 / DSM 18059 / JW/NM-WN-LF)</name>
    <dbReference type="NCBI Taxonomy" id="457570"/>
    <lineage>
        <taxon>Bacteria</taxon>
        <taxon>Bacillati</taxon>
        <taxon>Bacillota</taxon>
        <taxon>Clostridia</taxon>
        <taxon>Natranaerobiales</taxon>
        <taxon>Natranaerobiaceae</taxon>
        <taxon>Natranaerobius</taxon>
    </lineage>
</organism>
<dbReference type="Proteomes" id="UP000001683">
    <property type="component" value="Chromosome"/>
</dbReference>
<name>B2A6H8_NATTJ</name>
<dbReference type="InParanoid" id="B2A6H8"/>
<evidence type="ECO:0000313" key="2">
    <source>
        <dbReference type="Proteomes" id="UP000001683"/>
    </source>
</evidence>
<reference evidence="1 2" key="1">
    <citation type="submission" date="2008-04" db="EMBL/GenBank/DDBJ databases">
        <title>Complete sequence of chromosome of Natranaerobius thermophilus JW/NM-WN-LF.</title>
        <authorList>
            <consortium name="US DOE Joint Genome Institute"/>
            <person name="Copeland A."/>
            <person name="Lucas S."/>
            <person name="Lapidus A."/>
            <person name="Glavina del Rio T."/>
            <person name="Dalin E."/>
            <person name="Tice H."/>
            <person name="Bruce D."/>
            <person name="Goodwin L."/>
            <person name="Pitluck S."/>
            <person name="Chertkov O."/>
            <person name="Brettin T."/>
            <person name="Detter J.C."/>
            <person name="Han C."/>
            <person name="Kuske C.R."/>
            <person name="Schmutz J."/>
            <person name="Larimer F."/>
            <person name="Land M."/>
            <person name="Hauser L."/>
            <person name="Kyrpides N."/>
            <person name="Lykidis A."/>
            <person name="Mesbah N.M."/>
            <person name="Wiegel J."/>
        </authorList>
    </citation>
    <scope>NUCLEOTIDE SEQUENCE [LARGE SCALE GENOMIC DNA]</scope>
    <source>
        <strain evidence="2">ATCC BAA-1301 / DSM 18059 / JW/NM-WN-LF</strain>
    </source>
</reference>
<dbReference type="EMBL" id="CP001034">
    <property type="protein sequence ID" value="ACB85511.1"/>
    <property type="molecule type" value="Genomic_DNA"/>
</dbReference>
<proteinExistence type="predicted"/>
<dbReference type="AlphaFoldDB" id="B2A6H8"/>
<protein>
    <submittedName>
        <fullName evidence="1">Uncharacterized protein</fullName>
    </submittedName>
</protein>
<sequence length="88" mass="10340">MLKYFKGNFNIKTLHVEISFSKFRPEVKLFSMALSTLIKVDRKTIVQINKNPRYFIKLKEFQTGAQSLITNFSKRINMEAIKHINAEC</sequence>
<dbReference type="STRING" id="457570.Nther_1940"/>
<evidence type="ECO:0000313" key="1">
    <source>
        <dbReference type="EMBL" id="ACB85511.1"/>
    </source>
</evidence>
<dbReference type="HOGENOM" id="CLU_2465815_0_0_9"/>
<accession>B2A6H8</accession>
<keyword evidence="2" id="KW-1185">Reference proteome</keyword>
<gene>
    <name evidence="1" type="ordered locus">Nther_1940</name>
</gene>
<dbReference type="KEGG" id="nth:Nther_1940"/>
<reference evidence="1 2" key="2">
    <citation type="journal article" date="2011" name="J. Bacteriol.">
        <title>Complete genome sequence of the anaerobic, halophilic alkalithermophile Natranaerobius thermophilus JW/NM-WN-LF.</title>
        <authorList>
            <person name="Zhao B."/>
            <person name="Mesbah N.M."/>
            <person name="Dalin E."/>
            <person name="Goodwin L."/>
            <person name="Nolan M."/>
            <person name="Pitluck S."/>
            <person name="Chertkov O."/>
            <person name="Brettin T.S."/>
            <person name="Han J."/>
            <person name="Larimer F.W."/>
            <person name="Land M.L."/>
            <person name="Hauser L."/>
            <person name="Kyrpides N."/>
            <person name="Wiegel J."/>
        </authorList>
    </citation>
    <scope>NUCLEOTIDE SEQUENCE [LARGE SCALE GENOMIC DNA]</scope>
    <source>
        <strain evidence="2">ATCC BAA-1301 / DSM 18059 / JW/NM-WN-LF</strain>
    </source>
</reference>